<accession>A0AAE1CV47</accession>
<sequence length="301" mass="32856">MFNLCVRSNFVVYYFIAIDASTMIQVRRFQTADVELTRPEEADDIESQALAVVKHSLQARGSLSRRLLVGLWLLLVPGAVTDDLPIFGALKTGLAARQRLNSGLGMGRLLGVRKELDNEDIDDDDVIFSTNVRATSSVGGLGGTPGLVGGASLLSTGPGTLSANLGGTYDFLGTGGSLGLGPPVFGVLSDDDLDLDLNLGFGGRRGFFKNGFGTGATSMFYNRRSGLGSGLRGFNPAPLGPKLTYVSPRTRTGFFGSAKRRSRPRFKPFGRRRRNFWWKGRHPRHFGRKCLKWRKRFPFFG</sequence>
<protein>
    <submittedName>
        <fullName evidence="1">Uncharacterized protein</fullName>
    </submittedName>
</protein>
<dbReference type="EMBL" id="JAWDGP010006599">
    <property type="protein sequence ID" value="KAK3738220.1"/>
    <property type="molecule type" value="Genomic_DNA"/>
</dbReference>
<dbReference type="AlphaFoldDB" id="A0AAE1CV47"/>
<evidence type="ECO:0000313" key="1">
    <source>
        <dbReference type="EMBL" id="KAK3738220.1"/>
    </source>
</evidence>
<keyword evidence="2" id="KW-1185">Reference proteome</keyword>
<evidence type="ECO:0000313" key="2">
    <source>
        <dbReference type="Proteomes" id="UP001283361"/>
    </source>
</evidence>
<dbReference type="Proteomes" id="UP001283361">
    <property type="component" value="Unassembled WGS sequence"/>
</dbReference>
<name>A0AAE1CV47_9GAST</name>
<comment type="caution">
    <text evidence="1">The sequence shown here is derived from an EMBL/GenBank/DDBJ whole genome shotgun (WGS) entry which is preliminary data.</text>
</comment>
<proteinExistence type="predicted"/>
<gene>
    <name evidence="1" type="ORF">RRG08_039631</name>
</gene>
<reference evidence="1" key="1">
    <citation type="journal article" date="2023" name="G3 (Bethesda)">
        <title>A reference genome for the long-term kleptoplast-retaining sea slug Elysia crispata morphotype clarki.</title>
        <authorList>
            <person name="Eastman K.E."/>
            <person name="Pendleton A.L."/>
            <person name="Shaikh M.A."/>
            <person name="Suttiyut T."/>
            <person name="Ogas R."/>
            <person name="Tomko P."/>
            <person name="Gavelis G."/>
            <person name="Widhalm J.R."/>
            <person name="Wisecaver J.H."/>
        </authorList>
    </citation>
    <scope>NUCLEOTIDE SEQUENCE</scope>
    <source>
        <strain evidence="1">ECLA1</strain>
    </source>
</reference>
<organism evidence="1 2">
    <name type="scientific">Elysia crispata</name>
    <name type="common">lettuce slug</name>
    <dbReference type="NCBI Taxonomy" id="231223"/>
    <lineage>
        <taxon>Eukaryota</taxon>
        <taxon>Metazoa</taxon>
        <taxon>Spiralia</taxon>
        <taxon>Lophotrochozoa</taxon>
        <taxon>Mollusca</taxon>
        <taxon>Gastropoda</taxon>
        <taxon>Heterobranchia</taxon>
        <taxon>Euthyneura</taxon>
        <taxon>Panpulmonata</taxon>
        <taxon>Sacoglossa</taxon>
        <taxon>Placobranchoidea</taxon>
        <taxon>Plakobranchidae</taxon>
        <taxon>Elysia</taxon>
    </lineage>
</organism>